<dbReference type="InterPro" id="IPR002347">
    <property type="entry name" value="SDR_fam"/>
</dbReference>
<dbReference type="PANTHER" id="PTHR44196">
    <property type="entry name" value="DEHYDROGENASE/REDUCTASE SDR FAMILY MEMBER 7B"/>
    <property type="match status" value="1"/>
</dbReference>
<evidence type="ECO:0000256" key="1">
    <source>
        <dbReference type="ARBA" id="ARBA00006484"/>
    </source>
</evidence>
<evidence type="ECO:0000313" key="4">
    <source>
        <dbReference type="EMBL" id="TLD70496.1"/>
    </source>
</evidence>
<protein>
    <submittedName>
        <fullName evidence="4">SDR family NAD(P)-dependent oxidoreductase</fullName>
    </submittedName>
</protein>
<organism evidence="4 5">
    <name type="scientific">Phragmitibacter flavus</name>
    <dbReference type="NCBI Taxonomy" id="2576071"/>
    <lineage>
        <taxon>Bacteria</taxon>
        <taxon>Pseudomonadati</taxon>
        <taxon>Verrucomicrobiota</taxon>
        <taxon>Verrucomicrobiia</taxon>
        <taxon>Verrucomicrobiales</taxon>
        <taxon>Verrucomicrobiaceae</taxon>
        <taxon>Phragmitibacter</taxon>
    </lineage>
</organism>
<dbReference type="PIRSF" id="PIRSF000126">
    <property type="entry name" value="11-beta-HSD1"/>
    <property type="match status" value="1"/>
</dbReference>
<dbReference type="Gene3D" id="3.40.50.720">
    <property type="entry name" value="NAD(P)-binding Rossmann-like Domain"/>
    <property type="match status" value="1"/>
</dbReference>
<dbReference type="RefSeq" id="WP_138086552.1">
    <property type="nucleotide sequence ID" value="NZ_VAUV01000008.1"/>
</dbReference>
<dbReference type="AlphaFoldDB" id="A0A5R8KDW4"/>
<sequence>MSEESSSPNADQPFVRGFSFKHCVALITGASSGLGAEFARQLAPQADTLLLAARTKETMETLAAELSQEHPHLKLVICPCDLSTDAGRETFWQNVAQLPTKPNLLINNAGLGDYGLFADASGDRIRRQIDLNITALTLLARSFLDHISPTPQRPAAILNVSSLAGAVPVPDLAVYAATKSYVTSLTESLAIELASRHIQVAAVCPGPTPTNFGNNARRPGEKDIDRGGQDVLKIPPHRVVEAALQTLRDGRPIVYPGKRVTLAATVFRIMPRSLMRFILAARFQRGQSK</sequence>
<dbReference type="PRINTS" id="PR00080">
    <property type="entry name" value="SDRFAMILY"/>
</dbReference>
<keyword evidence="2" id="KW-0560">Oxidoreductase</keyword>
<dbReference type="SUPFAM" id="SSF51735">
    <property type="entry name" value="NAD(P)-binding Rossmann-fold domains"/>
    <property type="match status" value="1"/>
</dbReference>
<name>A0A5R8KDW4_9BACT</name>
<accession>A0A5R8KDW4</accession>
<comment type="similarity">
    <text evidence="1 3">Belongs to the short-chain dehydrogenases/reductases (SDR) family.</text>
</comment>
<dbReference type="EMBL" id="VAUV01000008">
    <property type="protein sequence ID" value="TLD70496.1"/>
    <property type="molecule type" value="Genomic_DNA"/>
</dbReference>
<dbReference type="Proteomes" id="UP000306196">
    <property type="component" value="Unassembled WGS sequence"/>
</dbReference>
<evidence type="ECO:0000313" key="5">
    <source>
        <dbReference type="Proteomes" id="UP000306196"/>
    </source>
</evidence>
<dbReference type="GO" id="GO:0016491">
    <property type="term" value="F:oxidoreductase activity"/>
    <property type="evidence" value="ECO:0007669"/>
    <property type="project" value="UniProtKB-KW"/>
</dbReference>
<evidence type="ECO:0000256" key="3">
    <source>
        <dbReference type="RuleBase" id="RU000363"/>
    </source>
</evidence>
<gene>
    <name evidence="4" type="ORF">FEM03_12285</name>
</gene>
<dbReference type="CDD" id="cd05233">
    <property type="entry name" value="SDR_c"/>
    <property type="match status" value="1"/>
</dbReference>
<reference evidence="4 5" key="1">
    <citation type="submission" date="2019-05" db="EMBL/GenBank/DDBJ databases">
        <title>Verrucobacter flavum gen. nov., sp. nov. a new member of the family Verrucomicrobiaceae.</title>
        <authorList>
            <person name="Szuroczki S."/>
            <person name="Abbaszade G."/>
            <person name="Szabo A."/>
            <person name="Felfoldi T."/>
            <person name="Schumann P."/>
            <person name="Boka K."/>
            <person name="Keki Z."/>
            <person name="Toumi M."/>
            <person name="Toth E."/>
        </authorList>
    </citation>
    <scope>NUCLEOTIDE SEQUENCE [LARGE SCALE GENOMIC DNA]</scope>
    <source>
        <strain evidence="4 5">MG-N-17</strain>
    </source>
</reference>
<dbReference type="PRINTS" id="PR00081">
    <property type="entry name" value="GDHRDH"/>
</dbReference>
<dbReference type="Pfam" id="PF00106">
    <property type="entry name" value="adh_short"/>
    <property type="match status" value="1"/>
</dbReference>
<dbReference type="InterPro" id="IPR036291">
    <property type="entry name" value="NAD(P)-bd_dom_sf"/>
</dbReference>
<evidence type="ECO:0000256" key="2">
    <source>
        <dbReference type="ARBA" id="ARBA00023002"/>
    </source>
</evidence>
<proteinExistence type="inferred from homology"/>
<dbReference type="OrthoDB" id="9808814at2"/>
<dbReference type="PANTHER" id="PTHR44196:SF2">
    <property type="entry name" value="SHORT-CHAIN DEHYDROGENASE-RELATED"/>
    <property type="match status" value="1"/>
</dbReference>
<keyword evidence="5" id="KW-1185">Reference proteome</keyword>
<dbReference type="InterPro" id="IPR020904">
    <property type="entry name" value="Sc_DH/Rdtase_CS"/>
</dbReference>
<dbReference type="GO" id="GO:0016020">
    <property type="term" value="C:membrane"/>
    <property type="evidence" value="ECO:0007669"/>
    <property type="project" value="TreeGrafter"/>
</dbReference>
<dbReference type="PROSITE" id="PS00061">
    <property type="entry name" value="ADH_SHORT"/>
    <property type="match status" value="1"/>
</dbReference>
<comment type="caution">
    <text evidence="4">The sequence shown here is derived from an EMBL/GenBank/DDBJ whole genome shotgun (WGS) entry which is preliminary data.</text>
</comment>